<proteinExistence type="predicted"/>
<sequence>MKISSLAFADDFVLFSNGSKNSVKIVCSFLDHYEVVSGQMYVLTSLPLFNMQCNKIPESVIQRINKILNKFLWGGTDEQHGMIWATFEKFCLMMRED</sequence>
<name>A0AAV3Q6T5_LITER</name>
<reference evidence="1 3" key="1">
    <citation type="submission" date="2024-01" db="EMBL/GenBank/DDBJ databases">
        <title>The complete chloroplast genome sequence of Lithospermum erythrorhizon: insights into the phylogenetic relationship among Boraginaceae species and the maternal lineages of purple gromwells.</title>
        <authorList>
            <person name="Okada T."/>
            <person name="Watanabe K."/>
        </authorList>
    </citation>
    <scope>NUCLEOTIDE SEQUENCE [LARGE SCALE GENOMIC DNA]</scope>
</reference>
<keyword evidence="3" id="KW-1185">Reference proteome</keyword>
<evidence type="ECO:0000313" key="3">
    <source>
        <dbReference type="Proteomes" id="UP001454036"/>
    </source>
</evidence>
<organism evidence="1 3">
    <name type="scientific">Lithospermum erythrorhizon</name>
    <name type="common">Purple gromwell</name>
    <name type="synonym">Lithospermum officinale var. erythrorhizon</name>
    <dbReference type="NCBI Taxonomy" id="34254"/>
    <lineage>
        <taxon>Eukaryota</taxon>
        <taxon>Viridiplantae</taxon>
        <taxon>Streptophyta</taxon>
        <taxon>Embryophyta</taxon>
        <taxon>Tracheophyta</taxon>
        <taxon>Spermatophyta</taxon>
        <taxon>Magnoliopsida</taxon>
        <taxon>eudicotyledons</taxon>
        <taxon>Gunneridae</taxon>
        <taxon>Pentapetalae</taxon>
        <taxon>asterids</taxon>
        <taxon>lamiids</taxon>
        <taxon>Boraginales</taxon>
        <taxon>Boraginaceae</taxon>
        <taxon>Boraginoideae</taxon>
        <taxon>Lithospermeae</taxon>
        <taxon>Lithospermum</taxon>
    </lineage>
</organism>
<dbReference type="EMBL" id="BAABME010020314">
    <property type="protein sequence ID" value="GAA0160052.1"/>
    <property type="molecule type" value="Genomic_DNA"/>
</dbReference>
<protein>
    <recommendedName>
        <fullName evidence="4">Reverse transcriptase</fullName>
    </recommendedName>
</protein>
<comment type="caution">
    <text evidence="1">The sequence shown here is derived from an EMBL/GenBank/DDBJ whole genome shotgun (WGS) entry which is preliminary data.</text>
</comment>
<dbReference type="AlphaFoldDB" id="A0AAV3Q6T5"/>
<evidence type="ECO:0000313" key="2">
    <source>
        <dbReference type="EMBL" id="GAA0160052.1"/>
    </source>
</evidence>
<dbReference type="EMBL" id="BAABME010019949">
    <property type="protein sequence ID" value="GAA0158867.1"/>
    <property type="molecule type" value="Genomic_DNA"/>
</dbReference>
<accession>A0AAV3Q6T5</accession>
<dbReference type="Proteomes" id="UP001454036">
    <property type="component" value="Unassembled WGS sequence"/>
</dbReference>
<evidence type="ECO:0008006" key="4">
    <source>
        <dbReference type="Google" id="ProtNLM"/>
    </source>
</evidence>
<gene>
    <name evidence="1" type="ORF">LIER_38740</name>
    <name evidence="2" type="ORF">LIER_38966</name>
</gene>
<evidence type="ECO:0000313" key="1">
    <source>
        <dbReference type="EMBL" id="GAA0158867.1"/>
    </source>
</evidence>